<accession>A0A853ELA0</accession>
<reference evidence="2 3" key="1">
    <citation type="submission" date="2020-07" db="EMBL/GenBank/DDBJ databases">
        <title>MOT database genomes.</title>
        <authorList>
            <person name="Joseph S."/>
            <person name="Aduse-Opoku J."/>
            <person name="Hashim A."/>
            <person name="Wade W."/>
            <person name="Curtis M."/>
        </authorList>
    </citation>
    <scope>NUCLEOTIDE SEQUENCE [LARGE SCALE GENOMIC DNA]</scope>
    <source>
        <strain evidence="2 3">WMus004</strain>
    </source>
</reference>
<dbReference type="Pfam" id="PF04991">
    <property type="entry name" value="LicD"/>
    <property type="match status" value="1"/>
</dbReference>
<name>A0A853ELA0_9ACTO</name>
<organism evidence="2 3">
    <name type="scientific">Actinomyces bowdenii</name>
    <dbReference type="NCBI Taxonomy" id="131109"/>
    <lineage>
        <taxon>Bacteria</taxon>
        <taxon>Bacillati</taxon>
        <taxon>Actinomycetota</taxon>
        <taxon>Actinomycetes</taxon>
        <taxon>Actinomycetales</taxon>
        <taxon>Actinomycetaceae</taxon>
        <taxon>Actinomyces</taxon>
    </lineage>
</organism>
<dbReference type="Proteomes" id="UP000572528">
    <property type="component" value="Unassembled WGS sequence"/>
</dbReference>
<feature type="domain" description="LicD/FKTN/FKRP nucleotidyltransferase" evidence="1">
    <location>
        <begin position="32"/>
        <end position="263"/>
    </location>
</feature>
<evidence type="ECO:0000259" key="1">
    <source>
        <dbReference type="Pfam" id="PF04991"/>
    </source>
</evidence>
<dbReference type="AlphaFoldDB" id="A0A853ELA0"/>
<proteinExistence type="predicted"/>
<dbReference type="InterPro" id="IPR052942">
    <property type="entry name" value="LPS_cholinephosphotransferase"/>
</dbReference>
<dbReference type="GO" id="GO:0009100">
    <property type="term" value="P:glycoprotein metabolic process"/>
    <property type="evidence" value="ECO:0007669"/>
    <property type="project" value="UniProtKB-ARBA"/>
</dbReference>
<gene>
    <name evidence="2" type="ORF">HZZ05_04910</name>
</gene>
<dbReference type="EMBL" id="JACBXV010000044">
    <property type="protein sequence ID" value="NYS68861.1"/>
    <property type="molecule type" value="Genomic_DNA"/>
</dbReference>
<dbReference type="PANTHER" id="PTHR43404:SF2">
    <property type="entry name" value="LIPOPOLYSACCHARIDE CHOLINEPHOSPHOTRANSFERASE LICD"/>
    <property type="match status" value="1"/>
</dbReference>
<sequence>MTSPSTPSAATDELRGVHVLITRILGELDRVCRELGIEYAVYGGTAIGAVRHQGFIPWDDDADVLMTRADYERFLAQAPAVLAPEFRLDSTRTVPDFPFMFTKMVLPGTLMVPQFAKDSRYRMPMFVDILPVDNIPDDPAAFRAMSRRSWLWGRLLFLCGTPRPYLIGASRPARAAIYTATTLAHWGMRALRITPRALQRRWEAAVRRYEHTPTTRMADFTMRDPENWVVTREELYPALDMPFEDITVKVPRAYDGLLRRGYGDYMELPPLEQQRNHEPFLIDLGPYAHWVDEAPGAGQERG</sequence>
<protein>
    <submittedName>
        <fullName evidence="2">LicD family protein</fullName>
    </submittedName>
</protein>
<dbReference type="PANTHER" id="PTHR43404">
    <property type="entry name" value="LIPOPOLYSACCHARIDE CHOLINEPHOSPHOTRANSFERASE LICD"/>
    <property type="match status" value="1"/>
</dbReference>
<evidence type="ECO:0000313" key="2">
    <source>
        <dbReference type="EMBL" id="NYS68861.1"/>
    </source>
</evidence>
<dbReference type="InterPro" id="IPR007074">
    <property type="entry name" value="LicD/FKTN/FKRP_NTP_transf"/>
</dbReference>
<evidence type="ECO:0000313" key="3">
    <source>
        <dbReference type="Proteomes" id="UP000572528"/>
    </source>
</evidence>
<dbReference type="RefSeq" id="WP_179900182.1">
    <property type="nucleotide sequence ID" value="NZ_JACBXV010000044.1"/>
</dbReference>
<comment type="caution">
    <text evidence="2">The sequence shown here is derived from an EMBL/GenBank/DDBJ whole genome shotgun (WGS) entry which is preliminary data.</text>
</comment>